<dbReference type="Proteomes" id="UP000426444">
    <property type="component" value="Chromosome"/>
</dbReference>
<reference evidence="2" key="1">
    <citation type="journal article" date="2019" name="Microbiology">
        <title>Complete Genome Sequence of an Uncultured Bacterium of the Candidate Phylum Bipolaricaulota.</title>
        <authorList>
            <person name="Kadnikov V.V."/>
            <person name="Mardanov A.V."/>
            <person name="Beletsky A.V."/>
            <person name="Frank Y.A."/>
            <person name="Karnachuk O.V."/>
            <person name="Ravin N.V."/>
        </authorList>
    </citation>
    <scope>NUCLEOTIDE SEQUENCE [LARGE SCALE GENOMIC DNA]</scope>
</reference>
<gene>
    <name evidence="1" type="ORF">SYNTR_0408</name>
</gene>
<accession>A0A6I6DEU1</accession>
<evidence type="ECO:0000313" key="1">
    <source>
        <dbReference type="EMBL" id="QGT99001.1"/>
    </source>
</evidence>
<dbReference type="EMBL" id="CP046457">
    <property type="protein sequence ID" value="QGT99001.1"/>
    <property type="molecule type" value="Genomic_DNA"/>
</dbReference>
<evidence type="ECO:0000313" key="2">
    <source>
        <dbReference type="Proteomes" id="UP000426444"/>
    </source>
</evidence>
<proteinExistence type="predicted"/>
<dbReference type="AlphaFoldDB" id="A0A6I6DEU1"/>
<organism evidence="1 2">
    <name type="scientific">Candidatus Syntrophocurvum alkaliphilum</name>
    <dbReference type="NCBI Taxonomy" id="2293317"/>
    <lineage>
        <taxon>Bacteria</taxon>
        <taxon>Bacillati</taxon>
        <taxon>Bacillota</taxon>
        <taxon>Clostridia</taxon>
        <taxon>Eubacteriales</taxon>
        <taxon>Syntrophomonadaceae</taxon>
        <taxon>Candidatus Syntrophocurvum</taxon>
    </lineage>
</organism>
<dbReference type="KEGG" id="salq:SYNTR_0408"/>
<dbReference type="OrthoDB" id="1679631at2"/>
<dbReference type="InterPro" id="IPR025914">
    <property type="entry name" value="SpoVAE"/>
</dbReference>
<keyword evidence="2" id="KW-1185">Reference proteome</keyword>
<name>A0A6I6DEU1_9FIRM</name>
<sequence length="190" mass="20732">MENKTKVIIVTDGDHTAQEAVKRAATNLNLYPLMITGGNPTNLSGEQVVRYIQDAPFDPVVIMTDDKGKTGMGKGEKIIDTLLDCNDITILGVVAVASNTNVRGVEVDLSVNIEGKIVNGPVDKDGFEEKYKHKRLEGDTVEILKYHPELLVIGCGDLGKMYGMDEVDYGAMITTKCFKEILERSGTIIV</sequence>
<dbReference type="RefSeq" id="WP_156202939.1">
    <property type="nucleotide sequence ID" value="NZ_CP046457.1"/>
</dbReference>
<protein>
    <submittedName>
        <fullName evidence="1">Stage V sporulation protein AE (SpoVAE)</fullName>
    </submittedName>
</protein>
<dbReference type="Pfam" id="PF14097">
    <property type="entry name" value="SpoVAE"/>
    <property type="match status" value="1"/>
</dbReference>